<dbReference type="PANTHER" id="PTHR22801:SF63">
    <property type="entry name" value="C-TYPE LECTIN DOMAIN-CONTAINING PROTEIN"/>
    <property type="match status" value="1"/>
</dbReference>
<keyword evidence="4" id="KW-1185">Reference proteome</keyword>
<keyword evidence="1" id="KW-0732">Signal</keyword>
<dbReference type="PANTHER" id="PTHR22801">
    <property type="entry name" value="LITHOSTATHINE"/>
    <property type="match status" value="1"/>
</dbReference>
<dbReference type="InterPro" id="IPR050801">
    <property type="entry name" value="Ca-Dep_Lectins_ImmuneDev"/>
</dbReference>
<dbReference type="InterPro" id="IPR016187">
    <property type="entry name" value="CTDL_fold"/>
</dbReference>
<accession>A0AAN9VBY3</accession>
<dbReference type="Proteomes" id="UP001378592">
    <property type="component" value="Unassembled WGS sequence"/>
</dbReference>
<dbReference type="EMBL" id="JAZDUA010000290">
    <property type="protein sequence ID" value="KAK7862009.1"/>
    <property type="molecule type" value="Genomic_DNA"/>
</dbReference>
<protein>
    <recommendedName>
        <fullName evidence="2">C-type lectin domain-containing protein</fullName>
    </recommendedName>
</protein>
<feature type="domain" description="C-type lectin" evidence="2">
    <location>
        <begin position="122"/>
        <end position="241"/>
    </location>
</feature>
<dbReference type="InterPro" id="IPR001304">
    <property type="entry name" value="C-type_lectin-like"/>
</dbReference>
<proteinExistence type="predicted"/>
<organism evidence="3 4">
    <name type="scientific">Gryllus longicercus</name>
    <dbReference type="NCBI Taxonomy" id="2509291"/>
    <lineage>
        <taxon>Eukaryota</taxon>
        <taxon>Metazoa</taxon>
        <taxon>Ecdysozoa</taxon>
        <taxon>Arthropoda</taxon>
        <taxon>Hexapoda</taxon>
        <taxon>Insecta</taxon>
        <taxon>Pterygota</taxon>
        <taxon>Neoptera</taxon>
        <taxon>Polyneoptera</taxon>
        <taxon>Orthoptera</taxon>
        <taxon>Ensifera</taxon>
        <taxon>Gryllidea</taxon>
        <taxon>Grylloidea</taxon>
        <taxon>Gryllidae</taxon>
        <taxon>Gryllinae</taxon>
        <taxon>Gryllus</taxon>
    </lineage>
</organism>
<dbReference type="Pfam" id="PF00059">
    <property type="entry name" value="Lectin_C"/>
    <property type="match status" value="1"/>
</dbReference>
<sequence length="244" mass="26777">MKLCDTGTLRLLHRWLSCVSALLLASAVAEAQQCGGESGAVAGGVGVGATRLWLSGEHNATGHWTATLRLEKDSAVGRPGRQRLQLQLEPSSWRCGSTRTDALQLTLHSPPLPPGPDYQQLAGGHFYKLHTELLSWEAAKRACEAEGAFLLVLNSQKEADAILRLVKEYKGLSEWLHIGFHDKDREGHYLTVLGDLLSQSGYTRWEQRDPTGDPEDCGAISKTVGLVDITCENHKMNFICEQFS</sequence>
<feature type="chain" id="PRO_5043012601" description="C-type lectin domain-containing protein" evidence="1">
    <location>
        <begin position="32"/>
        <end position="244"/>
    </location>
</feature>
<dbReference type="CDD" id="cd00037">
    <property type="entry name" value="CLECT"/>
    <property type="match status" value="1"/>
</dbReference>
<evidence type="ECO:0000313" key="4">
    <source>
        <dbReference type="Proteomes" id="UP001378592"/>
    </source>
</evidence>
<name>A0AAN9VBY3_9ORTH</name>
<feature type="signal peptide" evidence="1">
    <location>
        <begin position="1"/>
        <end position="31"/>
    </location>
</feature>
<dbReference type="InterPro" id="IPR016186">
    <property type="entry name" value="C-type_lectin-like/link_sf"/>
</dbReference>
<evidence type="ECO:0000256" key="1">
    <source>
        <dbReference type="SAM" id="SignalP"/>
    </source>
</evidence>
<dbReference type="AlphaFoldDB" id="A0AAN9VBY3"/>
<evidence type="ECO:0000259" key="2">
    <source>
        <dbReference type="PROSITE" id="PS50041"/>
    </source>
</evidence>
<dbReference type="SUPFAM" id="SSF56436">
    <property type="entry name" value="C-type lectin-like"/>
    <property type="match status" value="1"/>
</dbReference>
<dbReference type="Gene3D" id="3.10.100.10">
    <property type="entry name" value="Mannose-Binding Protein A, subunit A"/>
    <property type="match status" value="1"/>
</dbReference>
<gene>
    <name evidence="3" type="ORF">R5R35_002148</name>
</gene>
<reference evidence="3 4" key="1">
    <citation type="submission" date="2024-03" db="EMBL/GenBank/DDBJ databases">
        <title>The genome assembly and annotation of the cricket Gryllus longicercus Weissman &amp; Gray.</title>
        <authorList>
            <person name="Szrajer S."/>
            <person name="Gray D."/>
            <person name="Ylla G."/>
        </authorList>
    </citation>
    <scope>NUCLEOTIDE SEQUENCE [LARGE SCALE GENOMIC DNA]</scope>
    <source>
        <strain evidence="3">DAG 2021-001</strain>
        <tissue evidence="3">Whole body minus gut</tissue>
    </source>
</reference>
<comment type="caution">
    <text evidence="3">The sequence shown here is derived from an EMBL/GenBank/DDBJ whole genome shotgun (WGS) entry which is preliminary data.</text>
</comment>
<dbReference type="PROSITE" id="PS50041">
    <property type="entry name" value="C_TYPE_LECTIN_2"/>
    <property type="match status" value="1"/>
</dbReference>
<dbReference type="SMART" id="SM00034">
    <property type="entry name" value="CLECT"/>
    <property type="match status" value="1"/>
</dbReference>
<evidence type="ECO:0000313" key="3">
    <source>
        <dbReference type="EMBL" id="KAK7862009.1"/>
    </source>
</evidence>